<dbReference type="Gene3D" id="3.30.70.270">
    <property type="match status" value="1"/>
</dbReference>
<dbReference type="OrthoDB" id="23692at2"/>
<feature type="transmembrane region" description="Helical" evidence="2">
    <location>
        <begin position="91"/>
        <end position="112"/>
    </location>
</feature>
<dbReference type="NCBIfam" id="TIGR00254">
    <property type="entry name" value="GGDEF"/>
    <property type="match status" value="1"/>
</dbReference>
<dbReference type="EMBL" id="JGZT01000001">
    <property type="protein sequence ID" value="KFJ04836.1"/>
    <property type="molecule type" value="Genomic_DNA"/>
</dbReference>
<evidence type="ECO:0000256" key="1">
    <source>
        <dbReference type="SAM" id="MobiDB-lite"/>
    </source>
</evidence>
<feature type="transmembrane region" description="Helical" evidence="2">
    <location>
        <begin position="247"/>
        <end position="266"/>
    </location>
</feature>
<evidence type="ECO:0000259" key="4">
    <source>
        <dbReference type="PROSITE" id="PS50887"/>
    </source>
</evidence>
<name>A0A087EAN5_9BIFI</name>
<dbReference type="InterPro" id="IPR029787">
    <property type="entry name" value="Nucleotide_cyclase"/>
</dbReference>
<dbReference type="PROSITE" id="PS50887">
    <property type="entry name" value="GGDEF"/>
    <property type="match status" value="1"/>
</dbReference>
<keyword evidence="2" id="KW-1133">Transmembrane helix</keyword>
<dbReference type="EC" id="3.1.4.52" evidence="5"/>
<dbReference type="Pfam" id="PF00563">
    <property type="entry name" value="EAL"/>
    <property type="match status" value="1"/>
</dbReference>
<feature type="domain" description="EAL" evidence="3">
    <location>
        <begin position="545"/>
        <end position="797"/>
    </location>
</feature>
<feature type="transmembrane region" description="Helical" evidence="2">
    <location>
        <begin position="25"/>
        <end position="43"/>
    </location>
</feature>
<accession>A0A087EAN5</accession>
<evidence type="ECO:0000313" key="6">
    <source>
        <dbReference type="Proteomes" id="UP000029003"/>
    </source>
</evidence>
<feature type="transmembrane region" description="Helical" evidence="2">
    <location>
        <begin position="170"/>
        <end position="195"/>
    </location>
</feature>
<evidence type="ECO:0000259" key="3">
    <source>
        <dbReference type="PROSITE" id="PS50883"/>
    </source>
</evidence>
<keyword evidence="2" id="KW-0812">Transmembrane</keyword>
<dbReference type="Proteomes" id="UP000029003">
    <property type="component" value="Unassembled WGS sequence"/>
</dbReference>
<dbReference type="InterPro" id="IPR035919">
    <property type="entry name" value="EAL_sf"/>
</dbReference>
<reference evidence="5 6" key="1">
    <citation type="submission" date="2014-03" db="EMBL/GenBank/DDBJ databases">
        <title>Genomics of Bifidobacteria.</title>
        <authorList>
            <person name="Ventura M."/>
            <person name="Milani C."/>
            <person name="Lugli G.A."/>
        </authorList>
    </citation>
    <scope>NUCLEOTIDE SEQUENCE [LARGE SCALE GENOMIC DNA]</scope>
    <source>
        <strain evidence="5 6">LMG 21395</strain>
    </source>
</reference>
<dbReference type="InterPro" id="IPR050706">
    <property type="entry name" value="Cyclic-di-GMP_PDE-like"/>
</dbReference>
<protein>
    <submittedName>
        <fullName evidence="5">Sensory box/GGDEF family protein</fullName>
        <ecNumber evidence="5">3.1.4.52</ecNumber>
    </submittedName>
</protein>
<dbReference type="PANTHER" id="PTHR33121">
    <property type="entry name" value="CYCLIC DI-GMP PHOSPHODIESTERASE PDEF"/>
    <property type="match status" value="1"/>
</dbReference>
<proteinExistence type="predicted"/>
<evidence type="ECO:0000313" key="5">
    <source>
        <dbReference type="EMBL" id="KFJ04836.1"/>
    </source>
</evidence>
<feature type="transmembrane region" description="Helical" evidence="2">
    <location>
        <begin position="49"/>
        <end position="70"/>
    </location>
</feature>
<dbReference type="SMART" id="SM00267">
    <property type="entry name" value="GGDEF"/>
    <property type="match status" value="1"/>
</dbReference>
<sequence length="864" mass="94921">MTAQQQGVITTSPDDTRRPRRTRTTILAVMCLVILVALFIGYLPGLQYAIHWTSTDVVLAGISFLICMAYSTELSSVPVASRHTAIPLLTTMLLITGGFDHLFSLLIVITLICTTIPARSLSIGAIRACTALVPIPVVRLVLGELPAHLREIFTSSVPRAEALNYIQSDWVFPLIVLTALLPVARLLCDIVVYLISGVPVAKSLSEYSITRITALSLADLAAIVLTILLPAVFQYSDVQIIDSSLRSTFSILLDIYALLLMSFYMLRRMMRAENSLRCLLNISDALPLPNARPEHEVAEIITGSLPNIRCIMMTDDEMHHRRFHSYRHSQRIKEQGSQYSIVFERSMLNRPFLPADEEVLAAATSILNEELRVNREVSTLRSESETDPLTGAYTYPAFIATLKSLQTENASNKVAVIYLNIDQFRRINERYSRLVGNLVLRTTADRIREILPEDAFLSRIGGSEFATVLTESASEDDVENLADRLRDNTSLPIQTDNGTISIATTTSLSFASSEEGATRLLIDAGLHELTPAMAEQNQEQSAKDHLEMSDALRDAIEKNHLALLYQPIFLLQQHRIGALEMFPLITDSRNHRLDFDFVLSEAQRLGLGCELSMGILDRGVKDLLEFRKIAPDLNNICLTLNGSELGNSQFYEHLESLRERHPNISVCLQFGQAALNTARIQFDDELEDLTSMSNVHIAITQAGTTYSEVSALGNIPLDIIKLDPSIVNGYSNPLAVTIMKRTVQFAHRDGIHLVFDGIDTVEQTRLLHEVGGTEAQGTIYASMMTASEMRMRLETMGIDMGSAESGEADVPSGISDVPGAAGVAGVSAAADASGSTSADASPEAVNRPGEKNDGNDITKPSYDL</sequence>
<dbReference type="InterPro" id="IPR043128">
    <property type="entry name" value="Rev_trsase/Diguanyl_cyclase"/>
</dbReference>
<feature type="transmembrane region" description="Helical" evidence="2">
    <location>
        <begin position="215"/>
        <end position="235"/>
    </location>
</feature>
<dbReference type="PROSITE" id="PS50883">
    <property type="entry name" value="EAL"/>
    <property type="match status" value="1"/>
</dbReference>
<gene>
    <name evidence="5" type="ORF">THER5_1642</name>
</gene>
<dbReference type="Pfam" id="PF00990">
    <property type="entry name" value="GGDEF"/>
    <property type="match status" value="1"/>
</dbReference>
<dbReference type="AlphaFoldDB" id="A0A087EAN5"/>
<dbReference type="SUPFAM" id="SSF55073">
    <property type="entry name" value="Nucleotide cyclase"/>
    <property type="match status" value="1"/>
</dbReference>
<evidence type="ECO:0000256" key="2">
    <source>
        <dbReference type="SAM" id="Phobius"/>
    </source>
</evidence>
<dbReference type="SUPFAM" id="SSF141868">
    <property type="entry name" value="EAL domain-like"/>
    <property type="match status" value="1"/>
</dbReference>
<dbReference type="CDD" id="cd01948">
    <property type="entry name" value="EAL"/>
    <property type="match status" value="1"/>
</dbReference>
<dbReference type="GO" id="GO:0071111">
    <property type="term" value="F:cyclic-guanylate-specific phosphodiesterase activity"/>
    <property type="evidence" value="ECO:0007669"/>
    <property type="project" value="UniProtKB-EC"/>
</dbReference>
<dbReference type="CDD" id="cd01949">
    <property type="entry name" value="GGDEF"/>
    <property type="match status" value="1"/>
</dbReference>
<dbReference type="InterPro" id="IPR000160">
    <property type="entry name" value="GGDEF_dom"/>
</dbReference>
<organism evidence="5 6">
    <name type="scientific">Bifidobacterium thermacidophilum subsp. thermacidophilum</name>
    <dbReference type="NCBI Taxonomy" id="79262"/>
    <lineage>
        <taxon>Bacteria</taxon>
        <taxon>Bacillati</taxon>
        <taxon>Actinomycetota</taxon>
        <taxon>Actinomycetes</taxon>
        <taxon>Bifidobacteriales</taxon>
        <taxon>Bifidobacteriaceae</taxon>
        <taxon>Bifidobacterium</taxon>
    </lineage>
</organism>
<dbReference type="Gene3D" id="3.20.20.450">
    <property type="entry name" value="EAL domain"/>
    <property type="match status" value="1"/>
</dbReference>
<feature type="region of interest" description="Disordered" evidence="1">
    <location>
        <begin position="825"/>
        <end position="864"/>
    </location>
</feature>
<dbReference type="PANTHER" id="PTHR33121:SF79">
    <property type="entry name" value="CYCLIC DI-GMP PHOSPHODIESTERASE PDED-RELATED"/>
    <property type="match status" value="1"/>
</dbReference>
<feature type="domain" description="GGDEF" evidence="4">
    <location>
        <begin position="412"/>
        <end position="551"/>
    </location>
</feature>
<dbReference type="RefSeq" id="WP_029576963.1">
    <property type="nucleotide sequence ID" value="NZ_JGZT01000001.1"/>
</dbReference>
<dbReference type="SMART" id="SM00052">
    <property type="entry name" value="EAL"/>
    <property type="match status" value="1"/>
</dbReference>
<feature type="compositionally biased region" description="Low complexity" evidence="1">
    <location>
        <begin position="825"/>
        <end position="841"/>
    </location>
</feature>
<keyword evidence="5" id="KW-0378">Hydrolase</keyword>
<dbReference type="InterPro" id="IPR001633">
    <property type="entry name" value="EAL_dom"/>
</dbReference>
<keyword evidence="2" id="KW-0472">Membrane</keyword>
<comment type="caution">
    <text evidence="5">The sequence shown here is derived from an EMBL/GenBank/DDBJ whole genome shotgun (WGS) entry which is preliminary data.</text>
</comment>